<dbReference type="Pfam" id="PF00440">
    <property type="entry name" value="TetR_N"/>
    <property type="match status" value="1"/>
</dbReference>
<dbReference type="RefSeq" id="WP_021660375.1">
    <property type="nucleotide sequence ID" value="NZ_FQVY01000002.1"/>
</dbReference>
<evidence type="ECO:0000256" key="2">
    <source>
        <dbReference type="ARBA" id="ARBA00023125"/>
    </source>
</evidence>
<dbReference type="GO" id="GO:0000976">
    <property type="term" value="F:transcription cis-regulatory region binding"/>
    <property type="evidence" value="ECO:0007669"/>
    <property type="project" value="TreeGrafter"/>
</dbReference>
<name>A0AAQ1RW20_9FIRM</name>
<evidence type="ECO:0000313" key="7">
    <source>
        <dbReference type="EMBL" id="SHG15329.1"/>
    </source>
</evidence>
<reference evidence="8" key="2">
    <citation type="submission" date="2016-11" db="EMBL/GenBank/DDBJ databases">
        <authorList>
            <person name="Jaros S."/>
            <person name="Januszkiewicz K."/>
            <person name="Wedrychowicz H."/>
        </authorList>
    </citation>
    <scope>NUCLEOTIDE SEQUENCE [LARGE SCALE GENOMIC DNA]</scope>
    <source>
        <strain evidence="8">DSM 4029</strain>
    </source>
</reference>
<comment type="caution">
    <text evidence="7">The sequence shown here is derived from an EMBL/GenBank/DDBJ whole genome shotgun (WGS) entry which is preliminary data.</text>
</comment>
<organism evidence="7 8">
    <name type="scientific">Bittarella massiliensis</name>
    <name type="common">ex Durand et al. 2017</name>
    <dbReference type="NCBI Taxonomy" id="1720313"/>
    <lineage>
        <taxon>Bacteria</taxon>
        <taxon>Bacillati</taxon>
        <taxon>Bacillota</taxon>
        <taxon>Clostridia</taxon>
        <taxon>Eubacteriales</taxon>
        <taxon>Oscillospiraceae</taxon>
        <taxon>Bittarella (ex Durand et al. 2017)</taxon>
    </lineage>
</organism>
<dbReference type="SUPFAM" id="SSF46689">
    <property type="entry name" value="Homeodomain-like"/>
    <property type="match status" value="1"/>
</dbReference>
<reference evidence="6 9" key="3">
    <citation type="journal article" date="2019" name="Nat. Med.">
        <title>A library of human gut bacterial isolates paired with longitudinal multiomics data enables mechanistic microbiome research.</title>
        <authorList>
            <person name="Poyet M."/>
            <person name="Groussin M."/>
            <person name="Gibbons S.M."/>
            <person name="Avila-Pacheco J."/>
            <person name="Jiang X."/>
            <person name="Kearney S.M."/>
            <person name="Perrotta A.R."/>
            <person name="Berdy B."/>
            <person name="Zhao S."/>
            <person name="Lieberman T.D."/>
            <person name="Swanson P.K."/>
            <person name="Smith M."/>
            <person name="Roesemann S."/>
            <person name="Alexander J.E."/>
            <person name="Rich S.A."/>
            <person name="Livny J."/>
            <person name="Vlamakis H."/>
            <person name="Clish C."/>
            <person name="Bullock K."/>
            <person name="Deik A."/>
            <person name="Scott J."/>
            <person name="Pierce K.A."/>
            <person name="Xavier R.J."/>
            <person name="Alm E.J."/>
        </authorList>
    </citation>
    <scope>NUCLEOTIDE SEQUENCE [LARGE SCALE GENOMIC DNA]</scope>
    <source>
        <strain evidence="6 9">BIOML-A2</strain>
    </source>
</reference>
<dbReference type="PROSITE" id="PS50977">
    <property type="entry name" value="HTH_TETR_2"/>
    <property type="match status" value="1"/>
</dbReference>
<protein>
    <submittedName>
        <fullName evidence="6">TetR family transcriptional regulator</fullName>
    </submittedName>
    <submittedName>
        <fullName evidence="7">Transcriptional regulator, TetR family</fullName>
    </submittedName>
</protein>
<sequence>MPRRNTKEIILERALDLFSQRGYAGVSVRDIAAAVGIRESSLYKHFPGKRAIFDAIVEEMRGRYAAAERALQVPQAGEGDLAAAYGEIGPEQLADLCRKMFLHSTRDPYATQFRKMLTIEQYASPEVMATYRDFFLDGPIAFQTELFSRMIAQRYFREGDAKAMALQFYGPIFLLLSRCAGPEDEEDCLALLERHVAQFAADHGSGAEQ</sequence>
<keyword evidence="1" id="KW-0805">Transcription regulation</keyword>
<reference evidence="7" key="1">
    <citation type="submission" date="2016-11" db="EMBL/GenBank/DDBJ databases">
        <authorList>
            <person name="Varghese N."/>
            <person name="Submissions S."/>
        </authorList>
    </citation>
    <scope>NUCLEOTIDE SEQUENCE</scope>
    <source>
        <strain evidence="7">DSM 4029</strain>
    </source>
</reference>
<evidence type="ECO:0000313" key="6">
    <source>
        <dbReference type="EMBL" id="MZL70228.1"/>
    </source>
</evidence>
<dbReference type="PANTHER" id="PTHR30055">
    <property type="entry name" value="HTH-TYPE TRANSCRIPTIONAL REGULATOR RUTR"/>
    <property type="match status" value="1"/>
</dbReference>
<evidence type="ECO:0000256" key="4">
    <source>
        <dbReference type="PROSITE-ProRule" id="PRU00335"/>
    </source>
</evidence>
<dbReference type="Gene3D" id="1.10.357.10">
    <property type="entry name" value="Tetracycline Repressor, domain 2"/>
    <property type="match status" value="1"/>
</dbReference>
<dbReference type="InterPro" id="IPR036271">
    <property type="entry name" value="Tet_transcr_reg_TetR-rel_C_sf"/>
</dbReference>
<keyword evidence="9" id="KW-1185">Reference proteome</keyword>
<proteinExistence type="predicted"/>
<evidence type="ECO:0000313" key="8">
    <source>
        <dbReference type="Proteomes" id="UP000184089"/>
    </source>
</evidence>
<feature type="domain" description="HTH tetR-type" evidence="5">
    <location>
        <begin position="4"/>
        <end position="64"/>
    </location>
</feature>
<dbReference type="InterPro" id="IPR050109">
    <property type="entry name" value="HTH-type_TetR-like_transc_reg"/>
</dbReference>
<evidence type="ECO:0000256" key="3">
    <source>
        <dbReference type="ARBA" id="ARBA00023163"/>
    </source>
</evidence>
<feature type="DNA-binding region" description="H-T-H motif" evidence="4">
    <location>
        <begin position="27"/>
        <end position="46"/>
    </location>
</feature>
<evidence type="ECO:0000259" key="5">
    <source>
        <dbReference type="PROSITE" id="PS50977"/>
    </source>
</evidence>
<keyword evidence="3" id="KW-0804">Transcription</keyword>
<dbReference type="EMBL" id="WWVX01000008">
    <property type="protein sequence ID" value="MZL70228.1"/>
    <property type="molecule type" value="Genomic_DNA"/>
</dbReference>
<evidence type="ECO:0000256" key="1">
    <source>
        <dbReference type="ARBA" id="ARBA00023015"/>
    </source>
</evidence>
<keyword evidence="2 4" id="KW-0238">DNA-binding</keyword>
<dbReference type="InterPro" id="IPR009057">
    <property type="entry name" value="Homeodomain-like_sf"/>
</dbReference>
<evidence type="ECO:0000313" key="9">
    <source>
        <dbReference type="Proteomes" id="UP000474718"/>
    </source>
</evidence>
<dbReference type="Proteomes" id="UP000184089">
    <property type="component" value="Unassembled WGS sequence"/>
</dbReference>
<gene>
    <name evidence="6" type="ORF">GT747_10730</name>
    <name evidence="7" type="ORF">SAMN05444424_1669</name>
</gene>
<dbReference type="GO" id="GO:0003700">
    <property type="term" value="F:DNA-binding transcription factor activity"/>
    <property type="evidence" value="ECO:0007669"/>
    <property type="project" value="TreeGrafter"/>
</dbReference>
<accession>A0AAQ1RW20</accession>
<dbReference type="PRINTS" id="PR00455">
    <property type="entry name" value="HTHTETR"/>
</dbReference>
<dbReference type="AlphaFoldDB" id="A0AAQ1RW20"/>
<dbReference type="Proteomes" id="UP000474718">
    <property type="component" value="Unassembled WGS sequence"/>
</dbReference>
<dbReference type="PANTHER" id="PTHR30055:SF234">
    <property type="entry name" value="HTH-TYPE TRANSCRIPTIONAL REGULATOR BETI"/>
    <property type="match status" value="1"/>
</dbReference>
<dbReference type="EMBL" id="FQVY01000002">
    <property type="protein sequence ID" value="SHG15329.1"/>
    <property type="molecule type" value="Genomic_DNA"/>
</dbReference>
<dbReference type="InterPro" id="IPR001647">
    <property type="entry name" value="HTH_TetR"/>
</dbReference>
<dbReference type="SUPFAM" id="SSF48498">
    <property type="entry name" value="Tetracyclin repressor-like, C-terminal domain"/>
    <property type="match status" value="1"/>
</dbReference>